<dbReference type="PROSITE" id="PS51186">
    <property type="entry name" value="GNAT"/>
    <property type="match status" value="1"/>
</dbReference>
<dbReference type="STRING" id="1236971.JCM9152_277"/>
<comment type="caution">
    <text evidence="4">The sequence shown here is derived from an EMBL/GenBank/DDBJ whole genome shotgun (WGS) entry which is preliminary data.</text>
</comment>
<feature type="domain" description="N-acetyltransferase" evidence="3">
    <location>
        <begin position="1"/>
        <end position="113"/>
    </location>
</feature>
<evidence type="ECO:0000256" key="1">
    <source>
        <dbReference type="ARBA" id="ARBA00022679"/>
    </source>
</evidence>
<keyword evidence="5" id="KW-1185">Reference proteome</keyword>
<sequence length="113" mass="13048">MPYKKSHQKIAMGLLSFMPTEKDLKRLRQTMDLYEESSNWKLYVWEEIDIVGVIGVSIENGDAYLQHISVNPSHRKEGIGKKMLEQLKLMLPCDLKPTVSTKTFMLACEEEES</sequence>
<dbReference type="InterPro" id="IPR016181">
    <property type="entry name" value="Acyl_CoA_acyltransferase"/>
</dbReference>
<dbReference type="Proteomes" id="UP000018895">
    <property type="component" value="Unassembled WGS sequence"/>
</dbReference>
<dbReference type="EMBL" id="BAUU01000002">
    <property type="protein sequence ID" value="GAE28939.1"/>
    <property type="molecule type" value="Genomic_DNA"/>
</dbReference>
<dbReference type="GO" id="GO:0016747">
    <property type="term" value="F:acyltransferase activity, transferring groups other than amino-acyl groups"/>
    <property type="evidence" value="ECO:0007669"/>
    <property type="project" value="InterPro"/>
</dbReference>
<evidence type="ECO:0000313" key="5">
    <source>
        <dbReference type="Proteomes" id="UP000018895"/>
    </source>
</evidence>
<proteinExistence type="predicted"/>
<gene>
    <name evidence="4" type="ORF">JCM9152_277</name>
</gene>
<dbReference type="CDD" id="cd04301">
    <property type="entry name" value="NAT_SF"/>
    <property type="match status" value="1"/>
</dbReference>
<dbReference type="InterPro" id="IPR000182">
    <property type="entry name" value="GNAT_dom"/>
</dbReference>
<keyword evidence="1" id="KW-0808">Transferase</keyword>
<dbReference type="Gene3D" id="3.40.630.30">
    <property type="match status" value="1"/>
</dbReference>
<accession>W4QC55</accession>
<dbReference type="PANTHER" id="PTHR43800:SF1">
    <property type="entry name" value="PEPTIDYL-LYSINE N-ACETYLTRANSFERASE YJAB"/>
    <property type="match status" value="1"/>
</dbReference>
<organism evidence="4 5">
    <name type="scientific">Halalkalibacter hemicellulosilyticusJCM 9152</name>
    <dbReference type="NCBI Taxonomy" id="1236971"/>
    <lineage>
        <taxon>Bacteria</taxon>
        <taxon>Bacillati</taxon>
        <taxon>Bacillota</taxon>
        <taxon>Bacilli</taxon>
        <taxon>Bacillales</taxon>
        <taxon>Bacillaceae</taxon>
        <taxon>Halalkalibacter</taxon>
    </lineage>
</organism>
<name>W4QC55_9BACI</name>
<dbReference type="Pfam" id="PF13508">
    <property type="entry name" value="Acetyltransf_7"/>
    <property type="match status" value="1"/>
</dbReference>
<evidence type="ECO:0000259" key="3">
    <source>
        <dbReference type="PROSITE" id="PS51186"/>
    </source>
</evidence>
<dbReference type="PANTHER" id="PTHR43800">
    <property type="entry name" value="PEPTIDYL-LYSINE N-ACETYLTRANSFERASE YJAB"/>
    <property type="match status" value="1"/>
</dbReference>
<keyword evidence="2" id="KW-0012">Acyltransferase</keyword>
<protein>
    <submittedName>
        <fullName evidence="4">RibT protein</fullName>
    </submittedName>
</protein>
<dbReference type="AlphaFoldDB" id="W4QC55"/>
<reference evidence="4" key="1">
    <citation type="journal article" date="2014" name="Genome Announc.">
        <title>Draft Genome Sequences of Three Alkaliphilic Bacillus Strains, Bacillus wakoensis JCM 9140T, Bacillus akibai JCM 9157T, and Bacillus hemicellulosilyticus JCM 9152T.</title>
        <authorList>
            <person name="Yuki M."/>
            <person name="Oshima K."/>
            <person name="Suda W."/>
            <person name="Oshida Y."/>
            <person name="Kitamura K."/>
            <person name="Iida T."/>
            <person name="Hattori M."/>
            <person name="Ohkuma M."/>
        </authorList>
    </citation>
    <scope>NUCLEOTIDE SEQUENCE [LARGE SCALE GENOMIC DNA]</scope>
    <source>
        <strain evidence="4">JCM 9152</strain>
    </source>
</reference>
<evidence type="ECO:0000313" key="4">
    <source>
        <dbReference type="EMBL" id="GAE28939.1"/>
    </source>
</evidence>
<evidence type="ECO:0000256" key="2">
    <source>
        <dbReference type="ARBA" id="ARBA00023315"/>
    </source>
</evidence>
<dbReference type="SUPFAM" id="SSF55729">
    <property type="entry name" value="Acyl-CoA N-acyltransferases (Nat)"/>
    <property type="match status" value="1"/>
</dbReference>